<evidence type="ECO:0000313" key="3">
    <source>
        <dbReference type="Proteomes" id="UP000433876"/>
    </source>
</evidence>
<evidence type="ECO:0000256" key="1">
    <source>
        <dbReference type="SAM" id="MobiDB-lite"/>
    </source>
</evidence>
<accession>A0A8S9A3K4</accession>
<gene>
    <name evidence="2" type="ORF">SMACR_04595</name>
</gene>
<dbReference type="AlphaFoldDB" id="A0A8S9A3K4"/>
<reference evidence="2 3" key="1">
    <citation type="submission" date="2017-07" db="EMBL/GenBank/DDBJ databases">
        <title>Genome sequence of the Sordaria macrospora wild type strain R19027.</title>
        <authorList>
            <person name="Nowrousian M."/>
            <person name="Teichert I."/>
            <person name="Kueck U."/>
        </authorList>
    </citation>
    <scope>NUCLEOTIDE SEQUENCE [LARGE SCALE GENOMIC DNA]</scope>
    <source>
        <strain evidence="2 3">R19027</strain>
        <tissue evidence="2">Mycelium</tissue>
    </source>
</reference>
<proteinExistence type="predicted"/>
<feature type="region of interest" description="Disordered" evidence="1">
    <location>
        <begin position="1"/>
        <end position="30"/>
    </location>
</feature>
<dbReference type="Proteomes" id="UP000433876">
    <property type="component" value="Unassembled WGS sequence"/>
</dbReference>
<dbReference type="EMBL" id="NMPR01000007">
    <property type="protein sequence ID" value="KAA8636026.1"/>
    <property type="molecule type" value="Genomic_DNA"/>
</dbReference>
<name>A0A8S9A3K4_SORMA</name>
<organism evidence="2 3">
    <name type="scientific">Sordaria macrospora</name>
    <dbReference type="NCBI Taxonomy" id="5147"/>
    <lineage>
        <taxon>Eukaryota</taxon>
        <taxon>Fungi</taxon>
        <taxon>Dikarya</taxon>
        <taxon>Ascomycota</taxon>
        <taxon>Pezizomycotina</taxon>
        <taxon>Sordariomycetes</taxon>
        <taxon>Sordariomycetidae</taxon>
        <taxon>Sordariales</taxon>
        <taxon>Sordariaceae</taxon>
        <taxon>Sordaria</taxon>
    </lineage>
</organism>
<evidence type="ECO:0000313" key="2">
    <source>
        <dbReference type="EMBL" id="KAA8636026.1"/>
    </source>
</evidence>
<protein>
    <submittedName>
        <fullName evidence="2">Uncharacterized protein</fullName>
    </submittedName>
</protein>
<sequence>MNLVENLEMDGLPAKGSPRSSIGTRLLTGI</sequence>
<comment type="caution">
    <text evidence="2">The sequence shown here is derived from an EMBL/GenBank/DDBJ whole genome shotgun (WGS) entry which is preliminary data.</text>
</comment>